<feature type="compositionally biased region" description="Basic residues" evidence="1">
    <location>
        <begin position="249"/>
        <end position="258"/>
    </location>
</feature>
<evidence type="ECO:0000256" key="1">
    <source>
        <dbReference type="SAM" id="MobiDB-lite"/>
    </source>
</evidence>
<keyword evidence="3" id="KW-1185">Reference proteome</keyword>
<comment type="caution">
    <text evidence="2">The sequence shown here is derived from an EMBL/GenBank/DDBJ whole genome shotgun (WGS) entry which is preliminary data.</text>
</comment>
<accession>A0A6A4UZ49</accession>
<feature type="region of interest" description="Disordered" evidence="1">
    <location>
        <begin position="226"/>
        <end position="284"/>
    </location>
</feature>
<feature type="compositionally biased region" description="Low complexity" evidence="1">
    <location>
        <begin position="263"/>
        <end position="274"/>
    </location>
</feature>
<dbReference type="AlphaFoldDB" id="A0A6A4UZ49"/>
<evidence type="ECO:0000313" key="3">
    <source>
        <dbReference type="Proteomes" id="UP000440578"/>
    </source>
</evidence>
<protein>
    <submittedName>
        <fullName evidence="2">Uncharacterized protein</fullName>
    </submittedName>
</protein>
<feature type="compositionally biased region" description="Low complexity" evidence="1">
    <location>
        <begin position="209"/>
        <end position="221"/>
    </location>
</feature>
<feature type="compositionally biased region" description="Gly residues" evidence="1">
    <location>
        <begin position="409"/>
        <end position="435"/>
    </location>
</feature>
<organism evidence="2 3">
    <name type="scientific">Amphibalanus amphitrite</name>
    <name type="common">Striped barnacle</name>
    <name type="synonym">Balanus amphitrite</name>
    <dbReference type="NCBI Taxonomy" id="1232801"/>
    <lineage>
        <taxon>Eukaryota</taxon>
        <taxon>Metazoa</taxon>
        <taxon>Ecdysozoa</taxon>
        <taxon>Arthropoda</taxon>
        <taxon>Crustacea</taxon>
        <taxon>Multicrustacea</taxon>
        <taxon>Cirripedia</taxon>
        <taxon>Thoracica</taxon>
        <taxon>Thoracicalcarea</taxon>
        <taxon>Balanomorpha</taxon>
        <taxon>Balanoidea</taxon>
        <taxon>Balanidae</taxon>
        <taxon>Amphibalaninae</taxon>
        <taxon>Amphibalanus</taxon>
    </lineage>
</organism>
<reference evidence="2 3" key="1">
    <citation type="submission" date="2019-07" db="EMBL/GenBank/DDBJ databases">
        <title>Draft genome assembly of a fouling barnacle, Amphibalanus amphitrite (Darwin, 1854): The first reference genome for Thecostraca.</title>
        <authorList>
            <person name="Kim W."/>
        </authorList>
    </citation>
    <scope>NUCLEOTIDE SEQUENCE [LARGE SCALE GENOMIC DNA]</scope>
    <source>
        <strain evidence="2">SNU_AA5</strain>
        <tissue evidence="2">Soma without cirri and trophi</tissue>
    </source>
</reference>
<dbReference type="OrthoDB" id="444135at2759"/>
<gene>
    <name evidence="2" type="ORF">FJT64_013789</name>
</gene>
<feature type="region of interest" description="Disordered" evidence="1">
    <location>
        <begin position="202"/>
        <end position="221"/>
    </location>
</feature>
<dbReference type="EMBL" id="VIIS01002161">
    <property type="protein sequence ID" value="KAF0287816.1"/>
    <property type="molecule type" value="Genomic_DNA"/>
</dbReference>
<feature type="compositionally biased region" description="Basic and acidic residues" evidence="1">
    <location>
        <begin position="360"/>
        <end position="371"/>
    </location>
</feature>
<dbReference type="Proteomes" id="UP000440578">
    <property type="component" value="Unassembled WGS sequence"/>
</dbReference>
<name>A0A6A4UZ49_AMPAM</name>
<proteinExistence type="predicted"/>
<feature type="region of interest" description="Disordered" evidence="1">
    <location>
        <begin position="297"/>
        <end position="466"/>
    </location>
</feature>
<feature type="compositionally biased region" description="Low complexity" evidence="1">
    <location>
        <begin position="387"/>
        <end position="401"/>
    </location>
</feature>
<feature type="compositionally biased region" description="Basic and acidic residues" evidence="1">
    <location>
        <begin position="451"/>
        <end position="466"/>
    </location>
</feature>
<sequence length="466" mass="48856">MDSLTAVSDRQRSADTTILELQKETAELKQRLLQLETSEDSQQQAKRLVCLVFSGPALQAQTRREDAASLIQSVVKRYLDHSLDSAQVRTMIRLKNGKMLVEFTTADMGSDRDILFRSKSKLKGSGLYIAESLTPRRQEMFSQLLKLRKEGKISSVFTRQGNIFVCRSRDSAPTRIGGPEAVRRLAGADAACGLARGRAQAEAMGGRRGSVPAGGAPGSARVAERVNTSPNFGSGMEVEQFSPAGSPGRSRRRSGQRGRRGEAAAAADPSGAAGQPENRQPESSLLTCARDAVQLVHLSPPLQSTPPARAADNRSMDDDELAVAGGDSPVPTVAGDGSLPVGDRPAVIPSPLAGDLEPPLPREAESRREESTVSVRSPALPPDGHRGSPTGSPPTKGGASSRGVRPGLSMGGSGIGEGVGQGEGEAVGIDRGMGVGSALSGVPKAIHGGSKRGEGTGRSRDIREYF</sequence>
<evidence type="ECO:0000313" key="2">
    <source>
        <dbReference type="EMBL" id="KAF0287816.1"/>
    </source>
</evidence>